<accession>A0A939BMF9</accession>
<evidence type="ECO:0000313" key="15">
    <source>
        <dbReference type="EMBL" id="MBM7556355.1"/>
    </source>
</evidence>
<dbReference type="SFLD" id="SFLDS00003">
    <property type="entry name" value="Haloacid_Dehalogenase"/>
    <property type="match status" value="1"/>
</dbReference>
<dbReference type="InterPro" id="IPR050510">
    <property type="entry name" value="Cation_transp_ATPase_P-type"/>
</dbReference>
<dbReference type="InterPro" id="IPR023214">
    <property type="entry name" value="HAD_sf"/>
</dbReference>
<comment type="subcellular location">
    <subcellularLocation>
        <location evidence="1">Cell membrane</location>
        <topology evidence="1">Multi-pass membrane protein</topology>
    </subcellularLocation>
</comment>
<comment type="caution">
    <text evidence="15">The sequence shown here is derived from an EMBL/GenBank/DDBJ whole genome shotgun (WGS) entry which is preliminary data.</text>
</comment>
<evidence type="ECO:0000256" key="8">
    <source>
        <dbReference type="ARBA" id="ARBA00022842"/>
    </source>
</evidence>
<dbReference type="GO" id="GO:0016887">
    <property type="term" value="F:ATP hydrolysis activity"/>
    <property type="evidence" value="ECO:0007669"/>
    <property type="project" value="InterPro"/>
</dbReference>
<dbReference type="PROSITE" id="PS00154">
    <property type="entry name" value="ATPASE_E1_E2"/>
    <property type="match status" value="1"/>
</dbReference>
<feature type="transmembrane region" description="Helical" evidence="12">
    <location>
        <begin position="181"/>
        <end position="200"/>
    </location>
</feature>
<dbReference type="SUPFAM" id="SSF81653">
    <property type="entry name" value="Calcium ATPase, transduction domain A"/>
    <property type="match status" value="1"/>
</dbReference>
<feature type="transmembrane region" description="Helical" evidence="12">
    <location>
        <begin position="768"/>
        <end position="790"/>
    </location>
</feature>
<keyword evidence="7" id="KW-0067">ATP-binding</keyword>
<dbReference type="InterPro" id="IPR023298">
    <property type="entry name" value="ATPase_P-typ_TM_dom_sf"/>
</dbReference>
<evidence type="ECO:0000313" key="16">
    <source>
        <dbReference type="Proteomes" id="UP000774000"/>
    </source>
</evidence>
<feature type="transmembrane region" description="Helical" evidence="12">
    <location>
        <begin position="709"/>
        <end position="727"/>
    </location>
</feature>
<evidence type="ECO:0000256" key="9">
    <source>
        <dbReference type="ARBA" id="ARBA00022967"/>
    </source>
</evidence>
<dbReference type="PANTHER" id="PTHR43294:SF21">
    <property type="entry name" value="CATION TRANSPORTING ATPASE"/>
    <property type="match status" value="1"/>
</dbReference>
<keyword evidence="3" id="KW-1003">Cell membrane</keyword>
<dbReference type="Gene3D" id="3.40.1110.10">
    <property type="entry name" value="Calcium-transporting ATPase, cytoplasmic domain N"/>
    <property type="match status" value="1"/>
</dbReference>
<feature type="transmembrane region" description="Helical" evidence="12">
    <location>
        <begin position="212"/>
        <end position="233"/>
    </location>
</feature>
<evidence type="ECO:0000256" key="7">
    <source>
        <dbReference type="ARBA" id="ARBA00022840"/>
    </source>
</evidence>
<dbReference type="FunFam" id="2.70.150.10:FF:000160">
    <property type="entry name" value="Sarcoplasmic/endoplasmic reticulum calcium ATPase 1"/>
    <property type="match status" value="1"/>
</dbReference>
<keyword evidence="4" id="KW-0597">Phosphoprotein</keyword>
<keyword evidence="9" id="KW-1278">Translocase</keyword>
<protein>
    <submittedName>
        <fullName evidence="15">Ca2+-transporting ATPase</fullName>
    </submittedName>
</protein>
<dbReference type="Gene3D" id="2.70.150.10">
    <property type="entry name" value="Calcium-transporting ATPase, cytoplasmic transduction domain A"/>
    <property type="match status" value="1"/>
</dbReference>
<dbReference type="SUPFAM" id="SSF81660">
    <property type="entry name" value="Metal cation-transporting ATPase, ATP-binding domain N"/>
    <property type="match status" value="1"/>
</dbReference>
<name>A0A939BMF9_9FIRM</name>
<keyword evidence="5 12" id="KW-0812">Transmembrane</keyword>
<comment type="similarity">
    <text evidence="2">Belongs to the cation transport ATPase (P-type) (TC 3.A.3) family. Type IIA subfamily.</text>
</comment>
<keyword evidence="11 12" id="KW-0472">Membrane</keyword>
<keyword evidence="16" id="KW-1185">Reference proteome</keyword>
<keyword evidence="6" id="KW-0547">Nucleotide-binding</keyword>
<dbReference type="InterPro" id="IPR018303">
    <property type="entry name" value="ATPase_P-typ_P_site"/>
</dbReference>
<gene>
    <name evidence="15" type="ORF">JOC47_001198</name>
</gene>
<evidence type="ECO:0000256" key="5">
    <source>
        <dbReference type="ARBA" id="ARBA00022692"/>
    </source>
</evidence>
<evidence type="ECO:0000256" key="11">
    <source>
        <dbReference type="ARBA" id="ARBA00023136"/>
    </source>
</evidence>
<feature type="transmembrane region" description="Helical" evidence="12">
    <location>
        <begin position="802"/>
        <end position="822"/>
    </location>
</feature>
<evidence type="ECO:0000256" key="3">
    <source>
        <dbReference type="ARBA" id="ARBA00022475"/>
    </source>
</evidence>
<dbReference type="Pfam" id="PF00122">
    <property type="entry name" value="E1-E2_ATPase"/>
    <property type="match status" value="1"/>
</dbReference>
<dbReference type="Pfam" id="PF00689">
    <property type="entry name" value="Cation_ATPase_C"/>
    <property type="match status" value="1"/>
</dbReference>
<dbReference type="InterPro" id="IPR001757">
    <property type="entry name" value="P_typ_ATPase"/>
</dbReference>
<dbReference type="GO" id="GO:0005524">
    <property type="term" value="F:ATP binding"/>
    <property type="evidence" value="ECO:0007669"/>
    <property type="project" value="UniProtKB-KW"/>
</dbReference>
<evidence type="ECO:0000256" key="4">
    <source>
        <dbReference type="ARBA" id="ARBA00022553"/>
    </source>
</evidence>
<dbReference type="InterPro" id="IPR006068">
    <property type="entry name" value="ATPase_P-typ_cation-transptr_C"/>
</dbReference>
<dbReference type="NCBIfam" id="TIGR01494">
    <property type="entry name" value="ATPase_P-type"/>
    <property type="match status" value="2"/>
</dbReference>
<dbReference type="Gene3D" id="3.40.50.1000">
    <property type="entry name" value="HAD superfamily/HAD-like"/>
    <property type="match status" value="1"/>
</dbReference>
<dbReference type="PRINTS" id="PR00119">
    <property type="entry name" value="CATATPASE"/>
</dbReference>
<dbReference type="InterPro" id="IPR036412">
    <property type="entry name" value="HAD-like_sf"/>
</dbReference>
<feature type="transmembrane region" description="Helical" evidence="12">
    <location>
        <begin position="665"/>
        <end position="684"/>
    </location>
</feature>
<dbReference type="PANTHER" id="PTHR43294">
    <property type="entry name" value="SODIUM/POTASSIUM-TRANSPORTING ATPASE SUBUNIT ALPHA"/>
    <property type="match status" value="1"/>
</dbReference>
<dbReference type="AlphaFoldDB" id="A0A939BMF9"/>
<feature type="transmembrane region" description="Helical" evidence="12">
    <location>
        <begin position="739"/>
        <end position="756"/>
    </location>
</feature>
<dbReference type="Pfam" id="PF13246">
    <property type="entry name" value="Cation_ATPase"/>
    <property type="match status" value="1"/>
</dbReference>
<dbReference type="GO" id="GO:0005886">
    <property type="term" value="C:plasma membrane"/>
    <property type="evidence" value="ECO:0007669"/>
    <property type="project" value="UniProtKB-SubCell"/>
</dbReference>
<dbReference type="Proteomes" id="UP000774000">
    <property type="component" value="Unassembled WGS sequence"/>
</dbReference>
<evidence type="ECO:0000256" key="2">
    <source>
        <dbReference type="ARBA" id="ARBA00005675"/>
    </source>
</evidence>
<feature type="domain" description="Cation-transporting P-type ATPase C-terminal" evidence="14">
    <location>
        <begin position="656"/>
        <end position="826"/>
    </location>
</feature>
<dbReference type="SUPFAM" id="SSF56784">
    <property type="entry name" value="HAD-like"/>
    <property type="match status" value="1"/>
</dbReference>
<organism evidence="15 16">
    <name type="scientific">Halanaerobacter jeridensis</name>
    <dbReference type="NCBI Taxonomy" id="706427"/>
    <lineage>
        <taxon>Bacteria</taxon>
        <taxon>Bacillati</taxon>
        <taxon>Bacillota</taxon>
        <taxon>Clostridia</taxon>
        <taxon>Halanaerobiales</taxon>
        <taxon>Halobacteroidaceae</taxon>
        <taxon>Halanaerobacter</taxon>
    </lineage>
</organism>
<feature type="domain" description="P-type ATPase A" evidence="13">
    <location>
        <begin position="48"/>
        <end position="161"/>
    </location>
</feature>
<dbReference type="InterPro" id="IPR023299">
    <property type="entry name" value="ATPase_P-typ_cyto_dom_N"/>
</dbReference>
<feature type="transmembrane region" description="Helical" evidence="12">
    <location>
        <begin position="6"/>
        <end position="33"/>
    </location>
</feature>
<evidence type="ECO:0000256" key="12">
    <source>
        <dbReference type="SAM" id="Phobius"/>
    </source>
</evidence>
<reference evidence="15" key="1">
    <citation type="submission" date="2021-01" db="EMBL/GenBank/DDBJ databases">
        <title>Genomic Encyclopedia of Type Strains, Phase IV (KMG-IV): sequencing the most valuable type-strain genomes for metagenomic binning, comparative biology and taxonomic classification.</title>
        <authorList>
            <person name="Goeker M."/>
        </authorList>
    </citation>
    <scope>NUCLEOTIDE SEQUENCE</scope>
    <source>
        <strain evidence="15">DSM 23230</strain>
    </source>
</reference>
<dbReference type="Gene3D" id="1.20.1110.10">
    <property type="entry name" value="Calcium-transporting ATPase, transmembrane domain"/>
    <property type="match status" value="1"/>
</dbReference>
<dbReference type="SFLD" id="SFLDF00027">
    <property type="entry name" value="p-type_atpase"/>
    <property type="match status" value="1"/>
</dbReference>
<dbReference type="InterPro" id="IPR044492">
    <property type="entry name" value="P_typ_ATPase_HD_dom"/>
</dbReference>
<dbReference type="InterPro" id="IPR008250">
    <property type="entry name" value="ATPase_P-typ_transduc_dom_A_sf"/>
</dbReference>
<evidence type="ECO:0000256" key="10">
    <source>
        <dbReference type="ARBA" id="ARBA00022989"/>
    </source>
</evidence>
<keyword evidence="8" id="KW-0460">Magnesium</keyword>
<evidence type="ECO:0000256" key="6">
    <source>
        <dbReference type="ARBA" id="ARBA00022741"/>
    </source>
</evidence>
<dbReference type="Pfam" id="PF08282">
    <property type="entry name" value="Hydrolase_3"/>
    <property type="match status" value="1"/>
</dbReference>
<dbReference type="SFLD" id="SFLDG00002">
    <property type="entry name" value="C1.7:_P-type_atpase_like"/>
    <property type="match status" value="1"/>
</dbReference>
<dbReference type="SUPFAM" id="SSF81665">
    <property type="entry name" value="Calcium ATPase, transmembrane domain M"/>
    <property type="match status" value="1"/>
</dbReference>
<dbReference type="EMBL" id="JAFBDQ010000005">
    <property type="protein sequence ID" value="MBM7556355.1"/>
    <property type="molecule type" value="Genomic_DNA"/>
</dbReference>
<proteinExistence type="inferred from homology"/>
<evidence type="ECO:0000256" key="1">
    <source>
        <dbReference type="ARBA" id="ARBA00004651"/>
    </source>
</evidence>
<evidence type="ECO:0000259" key="14">
    <source>
        <dbReference type="Pfam" id="PF00689"/>
    </source>
</evidence>
<dbReference type="PRINTS" id="PR00120">
    <property type="entry name" value="HATPASE"/>
</dbReference>
<dbReference type="InterPro" id="IPR059000">
    <property type="entry name" value="ATPase_P-type_domA"/>
</dbReference>
<feature type="transmembrane region" description="Helical" evidence="12">
    <location>
        <begin position="632"/>
        <end position="653"/>
    </location>
</feature>
<sequence length="832" mass="90001">MLVAAIAAFAIGDVIEGAAVLAVIIFNGAFGFITEYKAEKSLAALKEVISPTAKVIRGGKTIEIEATEVVPGDILVIEEGDRVAADGRLLDADKLQINESLLTGESETVAKDHNFTVDEEIALAERENMVYMGTSVTRGNAEVLVTGTGTDTEMGQISDMLQETEQEETPLEERLDTMGKALVKITLVVAVIVTGIGILVGQPIKEMIKTGIALAIASVPEGLPIVATITLAIGMNKMVDKNALVRRLSAVETLGSTTTICTDKTGTITENQMTLRQIILPDAEINVTGTGYEPQGEFEDADGSQLTATEKKNLDLFLQSGALCSNAAINQDETGAWKVVGDPTEGALVTAAHKAGYDKEKMEDNDYQRLEEIPFSSELKYMAVSYEIPDGDYIFVKGAPDVVLEMCDQELTTDGKKELTEQRIDELTERNQALAQNGLRVLAVAYRADVRAETEAEIEEAIESSLVFAGLAGIMDPPRQEAANAIQEAQAAGIETKMITGDQRDTAVSIAEKVGISKDSNSDLSGQEFDAMTTAERSSAIKTHSVFTRVSPENKLEIIDALNQNNEITAMTGDGVNDAPALKKADIGVAMGQRGTSVAKNTADIVLLDDSFSTIVSAIKQGRIIFDNIKKFMYYLFSSNLSKIILIFLGIVLQVPVPMLALQILWLNLVIDVFPALSLGWEVAEPNVMSRSPRDPDKPILHDDFKKEILLHSSLIAAGALVTYLIVLNSGYSVELSRTISFAVFSFTQLLHAFNVRRQKGTGYDKSVLENPYLILSIVVSFLLQILAIYNPFLQTVLKTTAIPLGMWPAISLGFIIPNVIIQVLKIRQSST</sequence>
<evidence type="ECO:0000259" key="13">
    <source>
        <dbReference type="Pfam" id="PF00122"/>
    </source>
</evidence>
<keyword evidence="10 12" id="KW-1133">Transmembrane helix</keyword>